<feature type="region of interest" description="Disordered" evidence="8">
    <location>
        <begin position="673"/>
        <end position="762"/>
    </location>
</feature>
<dbReference type="SUPFAM" id="SSF74650">
    <property type="entry name" value="Galactose mutarotase-like"/>
    <property type="match status" value="1"/>
</dbReference>
<dbReference type="PROSITE" id="PS00719">
    <property type="entry name" value="GLYCOSYL_HYDROL_F2_1"/>
    <property type="match status" value="1"/>
</dbReference>
<dbReference type="InterPro" id="IPR023230">
    <property type="entry name" value="Glyco_hydro_2_CS"/>
</dbReference>
<dbReference type="Gene3D" id="2.60.40.10">
    <property type="entry name" value="Immunoglobulins"/>
    <property type="match status" value="2"/>
</dbReference>
<feature type="region of interest" description="Disordered" evidence="8">
    <location>
        <begin position="1"/>
        <end position="20"/>
    </location>
</feature>
<evidence type="ECO:0000313" key="10">
    <source>
        <dbReference type="EMBL" id="MFI1966452.1"/>
    </source>
</evidence>
<dbReference type="SUPFAM" id="SSF51445">
    <property type="entry name" value="(Trans)glycosidases"/>
    <property type="match status" value="1"/>
</dbReference>
<dbReference type="InterPro" id="IPR023232">
    <property type="entry name" value="Glyco_hydro_2_AS"/>
</dbReference>
<comment type="caution">
    <text evidence="10">The sequence shown here is derived from an EMBL/GenBank/DDBJ whole genome shotgun (WGS) entry which is preliminary data.</text>
</comment>
<comment type="similarity">
    <text evidence="2">Belongs to the glycosyl hydrolase 2 family.</text>
</comment>
<evidence type="ECO:0000313" key="11">
    <source>
        <dbReference type="Proteomes" id="UP001611548"/>
    </source>
</evidence>
<dbReference type="InterPro" id="IPR011013">
    <property type="entry name" value="Gal_mutarotase_sf_dom"/>
</dbReference>
<feature type="compositionally biased region" description="Pro residues" evidence="8">
    <location>
        <begin position="703"/>
        <end position="723"/>
    </location>
</feature>
<dbReference type="Proteomes" id="UP001611548">
    <property type="component" value="Unassembled WGS sequence"/>
</dbReference>
<feature type="compositionally biased region" description="Polar residues" evidence="8">
    <location>
        <begin position="688"/>
        <end position="699"/>
    </location>
</feature>
<dbReference type="PROSITE" id="PS00608">
    <property type="entry name" value="GLYCOSYL_HYDROL_F2_2"/>
    <property type="match status" value="1"/>
</dbReference>
<dbReference type="InterPro" id="IPR008979">
    <property type="entry name" value="Galactose-bd-like_sf"/>
</dbReference>
<dbReference type="PANTHER" id="PTHR46323:SF2">
    <property type="entry name" value="BETA-GALACTOSIDASE"/>
    <property type="match status" value="1"/>
</dbReference>
<dbReference type="SMART" id="SM01038">
    <property type="entry name" value="Bgal_small_N"/>
    <property type="match status" value="1"/>
</dbReference>
<dbReference type="InterPro" id="IPR050347">
    <property type="entry name" value="Bact_Beta-galactosidase"/>
</dbReference>
<dbReference type="InterPro" id="IPR032312">
    <property type="entry name" value="LacZ_4"/>
</dbReference>
<sequence>MLPYYEDHEPGTGRREPRAAFTSDAGRLSLNGRWLFRLSPSPDRAPLDFLAPEPPGDGWSELPVPSHWVLHGHDTPRYTNTAYPFPIDPPHVPDDNPTGDHRLEFPLPGTWRREGAVLRFEGVDSCFRVWLNGHELGTSKGSRLPAEFEAGQALRPGRNVLAVRVHRWSSGSYLEDQDMWWLPGIFRDVTLLERPEGCVDDFFVHAAYDHTTGRGTLRVDTDAPALLTVPGLGITDRPAGETTTLDHVEPWTAETPHLYDALLTTPNERIPLRIGFRTVAIRDGRLTVNGAPLLLRGVNRHEHDPDRGRALDLATMRRDVELMKRHNINAVRTSHYPPHPAFLDLCDELGLWVVDECDLETHGFIHADWRGNPADDPRWEPMLLDRMRRTVERDKNHPSVVVWSLGNESHHGSGFRALAEWTRARDGSRPLHYERDRTYRHSDFYSLMYAPVPEVERIGRAEEEAPPETYGDPAVEARRRSLPFLLCEYAHAMGNGPGSLAAYQRAFEEHPRCAGGFVWEWIDHGFRRRTADGREYFAYGGDFGDRPNGGNFCIDGLVFPDRTPSPGLIEYKKAIEPVAVTGDPARGFLTFRNRHDFRDLAHLRFTWTLEDEGKPVAEGELKVPHVPARQEAEIPAPALPLPEVPRGELWLTVRAELAADQPWAPAGHEVAWTQFPVPPSTPDPTQLPTPVQSWTQISKPAQSPDPSPAPAPFPDPAPFPPSDSTPAPARRPAERPGPRFRTPSDAPPLPAGDGIALGGGEFDPRTGRLRALGALRLQGPSLDIWRAPTDNDIGMGPNSAVKDWRRAGLDRMEHRTVSVTPAPGRIEVETRIAPAGRDRVLHTRYVWTAEETGALRLTVHVVPEGPWEGLTLPRLGVRLALPAAYEHVRWFGKGPGEAYPDSQEAARVGLFDATVDELQTPYVVPQENGHRAAVRWAELSRASRESGADSGWGSGAGGGSGPASGLASAIGLRIEGAPHFGLTARRWTTEDLEAARHPTDLVPRDRVFVHLDLAHHGLGSASCGPGPLPEHQLRPTETTFELLFRTATDLQTATERRTATEPRPVTEPRSRTEPRPLTGLSSQAEPRPQTDPRPPTERNAT</sequence>
<feature type="compositionally biased region" description="Pro residues" evidence="8">
    <location>
        <begin position="676"/>
        <end position="687"/>
    </location>
</feature>
<evidence type="ECO:0000256" key="1">
    <source>
        <dbReference type="ARBA" id="ARBA00001412"/>
    </source>
</evidence>
<dbReference type="InterPro" id="IPR017853">
    <property type="entry name" value="GH"/>
</dbReference>
<dbReference type="Pfam" id="PF02929">
    <property type="entry name" value="Bgal_small_N"/>
    <property type="match status" value="1"/>
</dbReference>
<evidence type="ECO:0000256" key="7">
    <source>
        <dbReference type="ARBA" id="ARBA00032230"/>
    </source>
</evidence>
<dbReference type="Gene3D" id="2.70.98.10">
    <property type="match status" value="1"/>
</dbReference>
<dbReference type="InterPro" id="IPR004199">
    <property type="entry name" value="B-gal_small/dom_5"/>
</dbReference>
<gene>
    <name evidence="10" type="ORF">ACH429_20475</name>
</gene>
<evidence type="ECO:0000256" key="3">
    <source>
        <dbReference type="ARBA" id="ARBA00012756"/>
    </source>
</evidence>
<dbReference type="Pfam" id="PF02837">
    <property type="entry name" value="Glyco_hydro_2_N"/>
    <property type="match status" value="1"/>
</dbReference>
<dbReference type="SUPFAM" id="SSF49303">
    <property type="entry name" value="beta-Galactosidase/glucuronidase domain"/>
    <property type="match status" value="2"/>
</dbReference>
<feature type="compositionally biased region" description="Basic and acidic residues" evidence="8">
    <location>
        <begin position="1"/>
        <end position="18"/>
    </location>
</feature>
<evidence type="ECO:0000259" key="9">
    <source>
        <dbReference type="SMART" id="SM01038"/>
    </source>
</evidence>
<organism evidence="10 11">
    <name type="scientific">Streptomyces pathocidini</name>
    <dbReference type="NCBI Taxonomy" id="1650571"/>
    <lineage>
        <taxon>Bacteria</taxon>
        <taxon>Bacillati</taxon>
        <taxon>Actinomycetota</taxon>
        <taxon>Actinomycetes</taxon>
        <taxon>Kitasatosporales</taxon>
        <taxon>Streptomycetaceae</taxon>
        <taxon>Streptomyces</taxon>
    </lineage>
</organism>
<dbReference type="InterPro" id="IPR006104">
    <property type="entry name" value="Glyco_hydro_2_N"/>
</dbReference>
<feature type="compositionally biased region" description="Basic and acidic residues" evidence="8">
    <location>
        <begin position="1088"/>
        <end position="1101"/>
    </location>
</feature>
<dbReference type="Gene3D" id="3.20.20.80">
    <property type="entry name" value="Glycosidases"/>
    <property type="match status" value="1"/>
</dbReference>
<evidence type="ECO:0000256" key="2">
    <source>
        <dbReference type="ARBA" id="ARBA00007401"/>
    </source>
</evidence>
<feature type="compositionally biased region" description="Gly residues" evidence="8">
    <location>
        <begin position="950"/>
        <end position="962"/>
    </location>
</feature>
<evidence type="ECO:0000256" key="6">
    <source>
        <dbReference type="ARBA" id="ARBA00023295"/>
    </source>
</evidence>
<dbReference type="PRINTS" id="PR00132">
    <property type="entry name" value="GLHYDRLASE2"/>
</dbReference>
<feature type="region of interest" description="Disordered" evidence="8">
    <location>
        <begin position="1049"/>
        <end position="1101"/>
    </location>
</feature>
<reference evidence="10 11" key="1">
    <citation type="submission" date="2024-10" db="EMBL/GenBank/DDBJ databases">
        <title>The Natural Products Discovery Center: Release of the First 8490 Sequenced Strains for Exploring Actinobacteria Biosynthetic Diversity.</title>
        <authorList>
            <person name="Kalkreuter E."/>
            <person name="Kautsar S.A."/>
            <person name="Yang D."/>
            <person name="Bader C.D."/>
            <person name="Teijaro C.N."/>
            <person name="Fluegel L."/>
            <person name="Davis C.M."/>
            <person name="Simpson J.R."/>
            <person name="Lauterbach L."/>
            <person name="Steele A.D."/>
            <person name="Gui C."/>
            <person name="Meng S."/>
            <person name="Li G."/>
            <person name="Viehrig K."/>
            <person name="Ye F."/>
            <person name="Su P."/>
            <person name="Kiefer A.F."/>
            <person name="Nichols A."/>
            <person name="Cepeda A.J."/>
            <person name="Yan W."/>
            <person name="Fan B."/>
            <person name="Jiang Y."/>
            <person name="Adhikari A."/>
            <person name="Zheng C.-J."/>
            <person name="Schuster L."/>
            <person name="Cowan T.M."/>
            <person name="Smanski M.J."/>
            <person name="Chevrette M.G."/>
            <person name="De Carvalho L.P.S."/>
            <person name="Shen B."/>
        </authorList>
    </citation>
    <scope>NUCLEOTIDE SEQUENCE [LARGE SCALE GENOMIC DNA]</scope>
    <source>
        <strain evidence="10 11">NPDC020327</strain>
    </source>
</reference>
<dbReference type="InterPro" id="IPR006101">
    <property type="entry name" value="Glyco_hydro_2"/>
</dbReference>
<dbReference type="EC" id="3.2.1.23" evidence="3"/>
<feature type="compositionally biased region" description="Basic and acidic residues" evidence="8">
    <location>
        <begin position="1054"/>
        <end position="1074"/>
    </location>
</feature>
<dbReference type="InterPro" id="IPR036156">
    <property type="entry name" value="Beta-gal/glucu_dom_sf"/>
</dbReference>
<dbReference type="InterPro" id="IPR013783">
    <property type="entry name" value="Ig-like_fold"/>
</dbReference>
<keyword evidence="5 10" id="KW-0378">Hydrolase</keyword>
<dbReference type="InterPro" id="IPR014718">
    <property type="entry name" value="GH-type_carb-bd"/>
</dbReference>
<dbReference type="GO" id="GO:0016787">
    <property type="term" value="F:hydrolase activity"/>
    <property type="evidence" value="ECO:0007669"/>
    <property type="project" value="UniProtKB-KW"/>
</dbReference>
<evidence type="ECO:0000256" key="5">
    <source>
        <dbReference type="ARBA" id="ARBA00022801"/>
    </source>
</evidence>
<dbReference type="RefSeq" id="WP_398719060.1">
    <property type="nucleotide sequence ID" value="NZ_JBIRWE010000009.1"/>
</dbReference>
<comment type="catalytic activity">
    <reaction evidence="1">
        <text>Hydrolysis of terminal non-reducing beta-D-galactose residues in beta-D-galactosides.</text>
        <dbReference type="EC" id="3.2.1.23"/>
    </reaction>
</comment>
<dbReference type="Pfam" id="PF02836">
    <property type="entry name" value="Glyco_hydro_2_C"/>
    <property type="match status" value="1"/>
</dbReference>
<keyword evidence="11" id="KW-1185">Reference proteome</keyword>
<proteinExistence type="inferred from homology"/>
<dbReference type="PANTHER" id="PTHR46323">
    <property type="entry name" value="BETA-GALACTOSIDASE"/>
    <property type="match status" value="1"/>
</dbReference>
<feature type="region of interest" description="Disordered" evidence="8">
    <location>
        <begin position="945"/>
        <end position="964"/>
    </location>
</feature>
<evidence type="ECO:0000256" key="4">
    <source>
        <dbReference type="ARBA" id="ARBA00013303"/>
    </source>
</evidence>
<protein>
    <recommendedName>
        <fullName evidence="4">Beta-galactosidase</fullName>
        <ecNumber evidence="3">3.2.1.23</ecNumber>
    </recommendedName>
    <alternativeName>
        <fullName evidence="7">Lactase</fullName>
    </alternativeName>
</protein>
<evidence type="ECO:0000256" key="8">
    <source>
        <dbReference type="SAM" id="MobiDB-lite"/>
    </source>
</evidence>
<dbReference type="Gene3D" id="2.60.120.260">
    <property type="entry name" value="Galactose-binding domain-like"/>
    <property type="match status" value="1"/>
</dbReference>
<feature type="domain" description="Beta galactosidase small chain/" evidence="9">
    <location>
        <begin position="754"/>
        <end position="1045"/>
    </location>
</feature>
<name>A0ABW7UXV8_9ACTN</name>
<accession>A0ABW7UXV8</accession>
<dbReference type="EMBL" id="JBIRWE010000009">
    <property type="protein sequence ID" value="MFI1966452.1"/>
    <property type="molecule type" value="Genomic_DNA"/>
</dbReference>
<dbReference type="SUPFAM" id="SSF49785">
    <property type="entry name" value="Galactose-binding domain-like"/>
    <property type="match status" value="1"/>
</dbReference>
<dbReference type="InterPro" id="IPR006103">
    <property type="entry name" value="Glyco_hydro_2_cat"/>
</dbReference>
<keyword evidence="6" id="KW-0326">Glycosidase</keyword>
<dbReference type="Pfam" id="PF16353">
    <property type="entry name" value="LacZ_4"/>
    <property type="match status" value="1"/>
</dbReference>